<organism evidence="1">
    <name type="scientific">Dulem virus 39</name>
    <dbReference type="NCBI Taxonomy" id="3145757"/>
    <lineage>
        <taxon>Viruses</taxon>
        <taxon>Duplodnaviria</taxon>
        <taxon>Heunggongvirae</taxon>
        <taxon>Uroviricota</taxon>
        <taxon>Caudoviricetes</taxon>
    </lineage>
</organism>
<name>A0AAU8B578_9CAUD</name>
<evidence type="ECO:0000313" key="1">
    <source>
        <dbReference type="EMBL" id="XCD07505.1"/>
    </source>
</evidence>
<dbReference type="EMBL" id="PP511791">
    <property type="protein sequence ID" value="XCD07505.1"/>
    <property type="molecule type" value="Genomic_DNA"/>
</dbReference>
<sequence length="111" mass="12939">MGVSWQEFWTMNPRIIKLLIKGHEEKIKEQDCLAWLFNQYTLSAVSVAVEHCLAGRKAKSKYIEKTIMQQIEEKNKPLSEDELQRQRELFVAKLEVMKTNFELSHKGGSLS</sequence>
<reference evidence="1" key="1">
    <citation type="submission" date="2024-03" db="EMBL/GenBank/DDBJ databases">
        <title>Diverse circular DNA viruses in blood, oral, and fecal samples of captive lemurs.</title>
        <authorList>
            <person name="Paietta E.N."/>
            <person name="Kraberger S."/>
            <person name="Lund M.C."/>
            <person name="Custer J.M."/>
            <person name="Vargas K.M."/>
            <person name="Ehmke E.E."/>
            <person name="Yoder A.D."/>
            <person name="Varsani A."/>
        </authorList>
    </citation>
    <scope>NUCLEOTIDE SEQUENCE</scope>
    <source>
        <strain evidence="1">Duke_28FS_1</strain>
    </source>
</reference>
<proteinExistence type="predicted"/>
<protein>
    <submittedName>
        <fullName evidence="1">Uncharacterized protein</fullName>
    </submittedName>
</protein>
<accession>A0AAU8B578</accession>